<feature type="domain" description="HMA" evidence="22">
    <location>
        <begin position="70"/>
        <end position="136"/>
    </location>
</feature>
<keyword evidence="18 21" id="KW-0472">Membrane</keyword>
<dbReference type="InterPro" id="IPR044492">
    <property type="entry name" value="P_typ_ATPase_HD_dom"/>
</dbReference>
<dbReference type="PROSITE" id="PS50846">
    <property type="entry name" value="HMA_2"/>
    <property type="match status" value="2"/>
</dbReference>
<dbReference type="EMBL" id="NSKB01000008">
    <property type="protein sequence ID" value="PAU74980.1"/>
    <property type="molecule type" value="Genomic_DNA"/>
</dbReference>
<dbReference type="NCBIfam" id="TIGR01511">
    <property type="entry name" value="ATPase-IB1_Cu"/>
    <property type="match status" value="1"/>
</dbReference>
<dbReference type="Pfam" id="PF00403">
    <property type="entry name" value="HMA"/>
    <property type="match status" value="2"/>
</dbReference>
<dbReference type="GO" id="GO:0043682">
    <property type="term" value="F:P-type divalent copper transporter activity"/>
    <property type="evidence" value="ECO:0007669"/>
    <property type="project" value="TreeGrafter"/>
</dbReference>
<keyword evidence="9" id="KW-0677">Repeat</keyword>
<comment type="catalytic activity">
    <reaction evidence="20">
        <text>Cu(+)(in) + ATP + H2O = Cu(+)(out) + ADP + phosphate + H(+)</text>
        <dbReference type="Rhea" id="RHEA:25792"/>
        <dbReference type="ChEBI" id="CHEBI:15377"/>
        <dbReference type="ChEBI" id="CHEBI:15378"/>
        <dbReference type="ChEBI" id="CHEBI:30616"/>
        <dbReference type="ChEBI" id="CHEBI:43474"/>
        <dbReference type="ChEBI" id="CHEBI:49552"/>
        <dbReference type="ChEBI" id="CHEBI:456216"/>
        <dbReference type="EC" id="7.2.2.8"/>
    </reaction>
</comment>
<dbReference type="InterPro" id="IPR006121">
    <property type="entry name" value="HMA_dom"/>
</dbReference>
<dbReference type="InterPro" id="IPR027256">
    <property type="entry name" value="P-typ_ATPase_IB"/>
</dbReference>
<evidence type="ECO:0000256" key="18">
    <source>
        <dbReference type="ARBA" id="ARBA00023136"/>
    </source>
</evidence>
<dbReference type="GO" id="GO:0005524">
    <property type="term" value="F:ATP binding"/>
    <property type="evidence" value="ECO:0007669"/>
    <property type="project" value="UniProtKB-UniRule"/>
</dbReference>
<feature type="transmembrane region" description="Helical" evidence="21">
    <location>
        <begin position="158"/>
        <end position="180"/>
    </location>
</feature>
<dbReference type="OrthoDB" id="9814270at2"/>
<dbReference type="InterPro" id="IPR036412">
    <property type="entry name" value="HAD-like_sf"/>
</dbReference>
<dbReference type="SFLD" id="SFLDF00027">
    <property type="entry name" value="p-type_atpase"/>
    <property type="match status" value="1"/>
</dbReference>
<evidence type="ECO:0000256" key="20">
    <source>
        <dbReference type="ARBA" id="ARBA00049289"/>
    </source>
</evidence>
<dbReference type="InterPro" id="IPR023299">
    <property type="entry name" value="ATPase_P-typ_cyto_dom_N"/>
</dbReference>
<dbReference type="InterPro" id="IPR023298">
    <property type="entry name" value="ATPase_P-typ_TM_dom_sf"/>
</dbReference>
<dbReference type="PANTHER" id="PTHR43520">
    <property type="entry name" value="ATP7, ISOFORM B"/>
    <property type="match status" value="1"/>
</dbReference>
<dbReference type="InterPro" id="IPR001757">
    <property type="entry name" value="P_typ_ATPase"/>
</dbReference>
<evidence type="ECO:0000256" key="8">
    <source>
        <dbReference type="ARBA" id="ARBA00022723"/>
    </source>
</evidence>
<evidence type="ECO:0000313" key="23">
    <source>
        <dbReference type="EMBL" id="PAU74980.1"/>
    </source>
</evidence>
<comment type="caution">
    <text evidence="23">The sequence shown here is derived from an EMBL/GenBank/DDBJ whole genome shotgun (WGS) entry which is preliminary data.</text>
</comment>
<dbReference type="FunFam" id="3.30.70.100:FF:000001">
    <property type="entry name" value="ATPase copper transporting beta"/>
    <property type="match status" value="1"/>
</dbReference>
<keyword evidence="15 21" id="KW-1133">Transmembrane helix</keyword>
<comment type="similarity">
    <text evidence="2 21">Belongs to the cation transport ATPase (P-type) (TC 3.A.3) family. Type IB subfamily.</text>
</comment>
<feature type="transmembrane region" description="Helical" evidence="21">
    <location>
        <begin position="192"/>
        <end position="210"/>
    </location>
</feature>
<evidence type="ECO:0000256" key="5">
    <source>
        <dbReference type="ARBA" id="ARBA00022475"/>
    </source>
</evidence>
<evidence type="ECO:0000256" key="1">
    <source>
        <dbReference type="ARBA" id="ARBA00004651"/>
    </source>
</evidence>
<keyword evidence="7 21" id="KW-0812">Transmembrane</keyword>
<feature type="transmembrane region" description="Helical" evidence="21">
    <location>
        <begin position="258"/>
        <end position="277"/>
    </location>
</feature>
<evidence type="ECO:0000256" key="10">
    <source>
        <dbReference type="ARBA" id="ARBA00022741"/>
    </source>
</evidence>
<feature type="transmembrane region" description="Helical" evidence="21">
    <location>
        <begin position="411"/>
        <end position="433"/>
    </location>
</feature>
<dbReference type="NCBIfam" id="TIGR01494">
    <property type="entry name" value="ATPase_P-type"/>
    <property type="match status" value="1"/>
</dbReference>
<dbReference type="Gene3D" id="3.40.50.1000">
    <property type="entry name" value="HAD superfamily/HAD-like"/>
    <property type="match status" value="1"/>
</dbReference>
<evidence type="ECO:0000259" key="22">
    <source>
        <dbReference type="PROSITE" id="PS50846"/>
    </source>
</evidence>
<evidence type="ECO:0000256" key="12">
    <source>
        <dbReference type="ARBA" id="ARBA00022840"/>
    </source>
</evidence>
<dbReference type="InterPro" id="IPR023214">
    <property type="entry name" value="HAD_sf"/>
</dbReference>
<dbReference type="FunFam" id="2.70.150.10:FF:000020">
    <property type="entry name" value="Copper-exporting P-type ATPase A"/>
    <property type="match status" value="1"/>
</dbReference>
<keyword evidence="14" id="KW-1278">Translocase</keyword>
<organism evidence="23 24">
    <name type="scientific">Halomonas salipaludis</name>
    <dbReference type="NCBI Taxonomy" id="2032625"/>
    <lineage>
        <taxon>Bacteria</taxon>
        <taxon>Pseudomonadati</taxon>
        <taxon>Pseudomonadota</taxon>
        <taxon>Gammaproteobacteria</taxon>
        <taxon>Oceanospirillales</taxon>
        <taxon>Halomonadaceae</taxon>
        <taxon>Halomonas</taxon>
    </lineage>
</organism>
<keyword evidence="6" id="KW-0597">Phosphoprotein</keyword>
<accession>A0A2A2ER08</accession>
<dbReference type="PROSITE" id="PS00154">
    <property type="entry name" value="ATPASE_E1_E2"/>
    <property type="match status" value="1"/>
</dbReference>
<comment type="subcellular location">
    <subcellularLocation>
        <location evidence="1">Cell membrane</location>
        <topology evidence="1">Multi-pass membrane protein</topology>
    </subcellularLocation>
</comment>
<dbReference type="RefSeq" id="WP_095622762.1">
    <property type="nucleotide sequence ID" value="NZ_NSKB01000008.1"/>
</dbReference>
<dbReference type="InterPro" id="IPR018303">
    <property type="entry name" value="ATPase_P-typ_P_site"/>
</dbReference>
<gene>
    <name evidence="23" type="ORF">CK498_20735</name>
</gene>
<dbReference type="SFLD" id="SFLDS00003">
    <property type="entry name" value="Haloacid_Dehalogenase"/>
    <property type="match status" value="1"/>
</dbReference>
<dbReference type="GO" id="GO:0055070">
    <property type="term" value="P:copper ion homeostasis"/>
    <property type="evidence" value="ECO:0007669"/>
    <property type="project" value="TreeGrafter"/>
</dbReference>
<dbReference type="PRINTS" id="PR00943">
    <property type="entry name" value="CUATPASE"/>
</dbReference>
<keyword evidence="12 21" id="KW-0067">ATP-binding</keyword>
<protein>
    <recommendedName>
        <fullName evidence="3">P-type Cu(+) transporter</fullName>
        <ecNumber evidence="3">7.2.2.8</ecNumber>
    </recommendedName>
    <alternativeName>
        <fullName evidence="19">Cu(+)-exporting ATPase</fullName>
    </alternativeName>
</protein>
<dbReference type="CDD" id="cd00371">
    <property type="entry name" value="HMA"/>
    <property type="match status" value="2"/>
</dbReference>
<dbReference type="EC" id="7.2.2.8" evidence="3"/>
<evidence type="ECO:0000256" key="2">
    <source>
        <dbReference type="ARBA" id="ARBA00006024"/>
    </source>
</evidence>
<dbReference type="NCBIfam" id="TIGR00003">
    <property type="entry name" value="copper ion binding protein"/>
    <property type="match status" value="2"/>
</dbReference>
<dbReference type="InterPro" id="IPR008250">
    <property type="entry name" value="ATPase_P-typ_transduc_dom_A_sf"/>
</dbReference>
<feature type="transmembrane region" description="Helical" evidence="21">
    <location>
        <begin position="230"/>
        <end position="252"/>
    </location>
</feature>
<evidence type="ECO:0000256" key="19">
    <source>
        <dbReference type="ARBA" id="ARBA00033239"/>
    </source>
</evidence>
<dbReference type="SFLD" id="SFLDG00002">
    <property type="entry name" value="C1.7:_P-type_atpase_like"/>
    <property type="match status" value="1"/>
</dbReference>
<dbReference type="SUPFAM" id="SSF81665">
    <property type="entry name" value="Calcium ATPase, transmembrane domain M"/>
    <property type="match status" value="1"/>
</dbReference>
<evidence type="ECO:0000256" key="11">
    <source>
        <dbReference type="ARBA" id="ARBA00022796"/>
    </source>
</evidence>
<dbReference type="InterPro" id="IPR006122">
    <property type="entry name" value="HMA_Cu_ion-bd"/>
</dbReference>
<dbReference type="InterPro" id="IPR036163">
    <property type="entry name" value="HMA_dom_sf"/>
</dbReference>
<evidence type="ECO:0000256" key="17">
    <source>
        <dbReference type="ARBA" id="ARBA00023065"/>
    </source>
</evidence>
<evidence type="ECO:0000256" key="16">
    <source>
        <dbReference type="ARBA" id="ARBA00023008"/>
    </source>
</evidence>
<feature type="transmembrane region" description="Helical" evidence="21">
    <location>
        <begin position="439"/>
        <end position="462"/>
    </location>
</feature>
<keyword evidence="8 21" id="KW-0479">Metal-binding</keyword>
<dbReference type="SUPFAM" id="SSF81653">
    <property type="entry name" value="Calcium ATPase, transduction domain A"/>
    <property type="match status" value="1"/>
</dbReference>
<dbReference type="PROSITE" id="PS01047">
    <property type="entry name" value="HMA_1"/>
    <property type="match status" value="2"/>
</dbReference>
<name>A0A2A2ER08_9GAMM</name>
<keyword evidence="10 21" id="KW-0547">Nucleotide-binding</keyword>
<evidence type="ECO:0000256" key="3">
    <source>
        <dbReference type="ARBA" id="ARBA00012517"/>
    </source>
</evidence>
<dbReference type="GO" id="GO:0016887">
    <property type="term" value="F:ATP hydrolysis activity"/>
    <property type="evidence" value="ECO:0007669"/>
    <property type="project" value="InterPro"/>
</dbReference>
<dbReference type="CDD" id="cd02094">
    <property type="entry name" value="P-type_ATPase_Cu-like"/>
    <property type="match status" value="1"/>
</dbReference>
<keyword evidence="13" id="KW-0460">Magnesium</keyword>
<dbReference type="PANTHER" id="PTHR43520:SF8">
    <property type="entry name" value="P-TYPE CU(+) TRANSPORTER"/>
    <property type="match status" value="1"/>
</dbReference>
<dbReference type="AlphaFoldDB" id="A0A2A2ER08"/>
<dbReference type="NCBIfam" id="TIGR01525">
    <property type="entry name" value="ATPase-IB_hvy"/>
    <property type="match status" value="1"/>
</dbReference>
<dbReference type="GO" id="GO:0005886">
    <property type="term" value="C:plasma membrane"/>
    <property type="evidence" value="ECO:0007669"/>
    <property type="project" value="UniProtKB-SubCell"/>
</dbReference>
<dbReference type="GO" id="GO:0005507">
    <property type="term" value="F:copper ion binding"/>
    <property type="evidence" value="ECO:0007669"/>
    <property type="project" value="InterPro"/>
</dbReference>
<proteinExistence type="inferred from homology"/>
<dbReference type="PRINTS" id="PR00119">
    <property type="entry name" value="CATATPASE"/>
</dbReference>
<dbReference type="Gene3D" id="3.30.70.100">
    <property type="match status" value="2"/>
</dbReference>
<evidence type="ECO:0000256" key="6">
    <source>
        <dbReference type="ARBA" id="ARBA00022553"/>
    </source>
</evidence>
<reference evidence="23 24" key="1">
    <citation type="submission" date="2017-08" db="EMBL/GenBank/DDBJ databases">
        <title>Halomonas alkalisoli sp. nov., isolated from saline alkaline soil.</title>
        <authorList>
            <person name="Wang D."/>
            <person name="Zhang G."/>
        </authorList>
    </citation>
    <scope>NUCLEOTIDE SEQUENCE [LARGE SCALE GENOMIC DNA]</scope>
    <source>
        <strain evidence="23 24">WRN001</strain>
    </source>
</reference>
<dbReference type="SUPFAM" id="SSF56784">
    <property type="entry name" value="HAD-like"/>
    <property type="match status" value="1"/>
</dbReference>
<dbReference type="Proteomes" id="UP000217771">
    <property type="component" value="Unassembled WGS sequence"/>
</dbReference>
<dbReference type="Pfam" id="PF00702">
    <property type="entry name" value="Hydrolase"/>
    <property type="match status" value="1"/>
</dbReference>
<dbReference type="FunFam" id="3.30.70.100:FF:000005">
    <property type="entry name" value="Copper-exporting P-type ATPase A"/>
    <property type="match status" value="1"/>
</dbReference>
<dbReference type="InterPro" id="IPR059000">
    <property type="entry name" value="ATPase_P-type_domA"/>
</dbReference>
<feature type="domain" description="HMA" evidence="22">
    <location>
        <begin position="3"/>
        <end position="68"/>
    </location>
</feature>
<sequence length="829" mass="87589">MTENVDIEIRGMSCASCVGRVERALGQQPGVINAQVNLATQKATIQMEGGSTTASLLDAIETAGYQPVVESLEIPVTGMSCGSCVSRIERALGKLPGMVEVSVNLATQKAFVRFLPGTVSLARIQHAIREAGYEPQETESQQQADHEDREGRQLLHRVMLAAVLTIPVVIIAMGKVIPAFDALLASMMPHRGWMGVEWLLTTPVQFYAGARFYRGGYAELRHLNPGMNSLVMIGSSAAYFYSVAALLVPGFFPAGTAVSYFEAAAVIVTLILLGRYFEHIAKGRTSEAIKKLLQLQAKTARVIRDGEAVEVPIEAVVPGDRILARPGERIPVDGIVEEGHSFVDESMISGEPVPVAKQQDAEVVGGTINKNGALTFRATRVGADTVLSQIVKMVEAAQAEKPPIQQLADKIAGVFVPAVIVIALITFGVWFAFGPAPALSFAFVTTVSVLLIACPCAMGLATPTAIMVSTGKGAEIGVLFRKGAALETLAKMDTVVLDKTGTLTQGRPELTDFEVIEGHENEVLRLVAAVEAQSEHPIAEAIVRGARARGLELPAVSHFSAEPGYGIEADVAGHRLHIGADRYMNRLGIGLGKAEERAKALAEDAKSPLYAAVDGRLAAVIAVADPLKEGSVEAISALKAQGLEVAMLTGDNRGTADAIARQVGIQRVLAEVLPDQKADEIKRLQAEGGKVAFVGDGINDAPALAQADVGIAIGTGTDIAIEAGDVVLMRGDLRGIVNAVALSKRTHRTIIGNFVWAYGYNVALIPVAAGVLYPFIGVLLSPMLAAAAMSVSSVFVLTNSLRLRRFTPDIDDASPVTSGEPQAVRAHQV</sequence>
<keyword evidence="5 21" id="KW-1003">Cell membrane</keyword>
<evidence type="ECO:0000256" key="9">
    <source>
        <dbReference type="ARBA" id="ARBA00022737"/>
    </source>
</evidence>
<dbReference type="SUPFAM" id="SSF55008">
    <property type="entry name" value="HMA, heavy metal-associated domain"/>
    <property type="match status" value="2"/>
</dbReference>
<dbReference type="GO" id="GO:0140581">
    <property type="term" value="F:P-type monovalent copper transporter activity"/>
    <property type="evidence" value="ECO:0007669"/>
    <property type="project" value="UniProtKB-EC"/>
</dbReference>
<keyword evidence="11" id="KW-0187">Copper transport</keyword>
<evidence type="ECO:0000313" key="24">
    <source>
        <dbReference type="Proteomes" id="UP000217771"/>
    </source>
</evidence>
<dbReference type="Pfam" id="PF00122">
    <property type="entry name" value="E1-E2_ATPase"/>
    <property type="match status" value="1"/>
</dbReference>
<keyword evidence="4" id="KW-0813">Transport</keyword>
<evidence type="ECO:0000256" key="14">
    <source>
        <dbReference type="ARBA" id="ARBA00022967"/>
    </source>
</evidence>
<dbReference type="Gene3D" id="3.40.1110.10">
    <property type="entry name" value="Calcium-transporting ATPase, cytoplasmic domain N"/>
    <property type="match status" value="1"/>
</dbReference>
<dbReference type="InterPro" id="IPR017969">
    <property type="entry name" value="Heavy-metal-associated_CS"/>
</dbReference>
<evidence type="ECO:0000256" key="13">
    <source>
        <dbReference type="ARBA" id="ARBA00022842"/>
    </source>
</evidence>
<evidence type="ECO:0000256" key="15">
    <source>
        <dbReference type="ARBA" id="ARBA00022989"/>
    </source>
</evidence>
<dbReference type="Gene3D" id="2.70.150.10">
    <property type="entry name" value="Calcium-transporting ATPase, cytoplasmic transduction domain A"/>
    <property type="match status" value="1"/>
</dbReference>
<keyword evidence="16" id="KW-0186">Copper</keyword>
<evidence type="ECO:0000256" key="4">
    <source>
        <dbReference type="ARBA" id="ARBA00022448"/>
    </source>
</evidence>
<dbReference type="GO" id="GO:0060003">
    <property type="term" value="P:copper ion export"/>
    <property type="evidence" value="ECO:0007669"/>
    <property type="project" value="UniProtKB-ARBA"/>
</dbReference>
<evidence type="ECO:0000256" key="7">
    <source>
        <dbReference type="ARBA" id="ARBA00022692"/>
    </source>
</evidence>
<evidence type="ECO:0000256" key="21">
    <source>
        <dbReference type="RuleBase" id="RU362081"/>
    </source>
</evidence>
<keyword evidence="24" id="KW-1185">Reference proteome</keyword>
<feature type="transmembrane region" description="Helical" evidence="21">
    <location>
        <begin position="775"/>
        <end position="797"/>
    </location>
</feature>
<feature type="transmembrane region" description="Helical" evidence="21">
    <location>
        <begin position="750"/>
        <end position="769"/>
    </location>
</feature>
<dbReference type="FunFam" id="3.40.50.1000:FF:000144">
    <property type="entry name" value="copper-transporting ATPase 1 isoform X2"/>
    <property type="match status" value="1"/>
</dbReference>
<keyword evidence="17" id="KW-0406">Ion transport</keyword>